<reference evidence="2" key="1">
    <citation type="submission" date="2023-03" db="EMBL/GenBank/DDBJ databases">
        <title>Massive genome expansion in bonnet fungi (Mycena s.s.) driven by repeated elements and novel gene families across ecological guilds.</title>
        <authorList>
            <consortium name="Lawrence Berkeley National Laboratory"/>
            <person name="Harder C.B."/>
            <person name="Miyauchi S."/>
            <person name="Viragh M."/>
            <person name="Kuo A."/>
            <person name="Thoen E."/>
            <person name="Andreopoulos B."/>
            <person name="Lu D."/>
            <person name="Skrede I."/>
            <person name="Drula E."/>
            <person name="Henrissat B."/>
            <person name="Morin E."/>
            <person name="Kohler A."/>
            <person name="Barry K."/>
            <person name="LaButti K."/>
            <person name="Morin E."/>
            <person name="Salamov A."/>
            <person name="Lipzen A."/>
            <person name="Mereny Z."/>
            <person name="Hegedus B."/>
            <person name="Baldrian P."/>
            <person name="Stursova M."/>
            <person name="Weitz H."/>
            <person name="Taylor A."/>
            <person name="Grigoriev I.V."/>
            <person name="Nagy L.G."/>
            <person name="Martin F."/>
            <person name="Kauserud H."/>
        </authorList>
    </citation>
    <scope>NUCLEOTIDE SEQUENCE</scope>
    <source>
        <strain evidence="2">CBHHK067</strain>
    </source>
</reference>
<gene>
    <name evidence="2" type="ORF">B0H17DRAFT_1187868</name>
</gene>
<evidence type="ECO:0000313" key="2">
    <source>
        <dbReference type="EMBL" id="KAJ7629558.1"/>
    </source>
</evidence>
<protein>
    <submittedName>
        <fullName evidence="2">Uncharacterized protein</fullName>
    </submittedName>
</protein>
<dbReference type="EMBL" id="JARKIE010000542">
    <property type="protein sequence ID" value="KAJ7629558.1"/>
    <property type="molecule type" value="Genomic_DNA"/>
</dbReference>
<dbReference type="AlphaFoldDB" id="A0AAD7BSK1"/>
<dbReference type="Proteomes" id="UP001221757">
    <property type="component" value="Unassembled WGS sequence"/>
</dbReference>
<proteinExistence type="predicted"/>
<comment type="caution">
    <text evidence="2">The sequence shown here is derived from an EMBL/GenBank/DDBJ whole genome shotgun (WGS) entry which is preliminary data.</text>
</comment>
<sequence>MGSHLDALPRFSSASPARVALQRPEGQWRGFGCIAGTRFWGCGKRGKSDRGGTLSVLECTHFLKRRGSLHSPLDSGLKPPRALMPPPLNSKAQPCSMFFCVENSLASTTPSSSASGLCTFSDPSSALSSTSSPSLCSSSARSTSAGLSSPARGSSSASASH</sequence>
<evidence type="ECO:0000256" key="1">
    <source>
        <dbReference type="SAM" id="MobiDB-lite"/>
    </source>
</evidence>
<name>A0AAD7BSK1_MYCRO</name>
<feature type="region of interest" description="Disordered" evidence="1">
    <location>
        <begin position="121"/>
        <end position="161"/>
    </location>
</feature>
<accession>A0AAD7BSK1</accession>
<evidence type="ECO:0000313" key="3">
    <source>
        <dbReference type="Proteomes" id="UP001221757"/>
    </source>
</evidence>
<keyword evidence="3" id="KW-1185">Reference proteome</keyword>
<organism evidence="2 3">
    <name type="scientific">Mycena rosella</name>
    <name type="common">Pink bonnet</name>
    <name type="synonym">Agaricus rosellus</name>
    <dbReference type="NCBI Taxonomy" id="1033263"/>
    <lineage>
        <taxon>Eukaryota</taxon>
        <taxon>Fungi</taxon>
        <taxon>Dikarya</taxon>
        <taxon>Basidiomycota</taxon>
        <taxon>Agaricomycotina</taxon>
        <taxon>Agaricomycetes</taxon>
        <taxon>Agaricomycetidae</taxon>
        <taxon>Agaricales</taxon>
        <taxon>Marasmiineae</taxon>
        <taxon>Mycenaceae</taxon>
        <taxon>Mycena</taxon>
    </lineage>
</organism>